<protein>
    <recommendedName>
        <fullName evidence="2">Cas12f1-like TNB domain-containing protein</fullName>
    </recommendedName>
</protein>
<dbReference type="InterPro" id="IPR010095">
    <property type="entry name" value="Cas12f1-like_TNB"/>
</dbReference>
<gene>
    <name evidence="3" type="ORF">D7024_01400</name>
</gene>
<keyword evidence="1" id="KW-0238">DNA-binding</keyword>
<proteinExistence type="predicted"/>
<comment type="caution">
    <text evidence="3">The sequence shown here is derived from an EMBL/GenBank/DDBJ whole genome shotgun (WGS) entry which is preliminary data.</text>
</comment>
<dbReference type="Proteomes" id="UP000271256">
    <property type="component" value="Unassembled WGS sequence"/>
</dbReference>
<organism evidence="3 4">
    <name type="scientific">Desulfofundulus salinus</name>
    <dbReference type="NCBI Taxonomy" id="2419843"/>
    <lineage>
        <taxon>Bacteria</taxon>
        <taxon>Bacillati</taxon>
        <taxon>Bacillota</taxon>
        <taxon>Clostridia</taxon>
        <taxon>Eubacteriales</taxon>
        <taxon>Peptococcaceae</taxon>
        <taxon>Desulfofundulus</taxon>
    </lineage>
</organism>
<dbReference type="OrthoDB" id="1718745at2"/>
<accession>A0A494WSN3</accession>
<reference evidence="3 4" key="1">
    <citation type="submission" date="2018-10" db="EMBL/GenBank/DDBJ databases">
        <authorList>
            <person name="Grouzdev D.S."/>
            <person name="Krutkina M.S."/>
            <person name="Tourova T.P."/>
            <person name="Nazina T.N."/>
        </authorList>
    </citation>
    <scope>NUCLEOTIDE SEQUENCE [LARGE SCALE GENOMIC DNA]</scope>
    <source>
        <strain evidence="3 4">435</strain>
    </source>
</reference>
<dbReference type="Pfam" id="PF07282">
    <property type="entry name" value="Cas12f1-like_TNB"/>
    <property type="match status" value="1"/>
</dbReference>
<evidence type="ECO:0000313" key="4">
    <source>
        <dbReference type="Proteomes" id="UP000271256"/>
    </source>
</evidence>
<feature type="domain" description="Cas12f1-like TNB" evidence="2">
    <location>
        <begin position="9"/>
        <end position="57"/>
    </location>
</feature>
<evidence type="ECO:0000313" key="3">
    <source>
        <dbReference type="EMBL" id="RKO65753.1"/>
    </source>
</evidence>
<sequence length="116" mass="12677">MKPPVPGTVSVVAVDPTGTSAVCAACDSPVDRITRHKAFCRECGCIWHADANAALNILLEGPAKRHGVEAETPAPVALRWNRYHWVPHAKSVDGYMPSPFKFFSVIYQFINSAIGW</sequence>
<dbReference type="EMBL" id="RBWE01000001">
    <property type="protein sequence ID" value="RKO65753.1"/>
    <property type="molecule type" value="Genomic_DNA"/>
</dbReference>
<keyword evidence="4" id="KW-1185">Reference proteome</keyword>
<dbReference type="AlphaFoldDB" id="A0A494WSN3"/>
<evidence type="ECO:0000256" key="1">
    <source>
        <dbReference type="ARBA" id="ARBA00023125"/>
    </source>
</evidence>
<dbReference type="GO" id="GO:0003677">
    <property type="term" value="F:DNA binding"/>
    <property type="evidence" value="ECO:0007669"/>
    <property type="project" value="UniProtKB-KW"/>
</dbReference>
<name>A0A494WSN3_9FIRM</name>
<evidence type="ECO:0000259" key="2">
    <source>
        <dbReference type="Pfam" id="PF07282"/>
    </source>
</evidence>